<evidence type="ECO:0000313" key="3">
    <source>
        <dbReference type="EMBL" id="PFG34724.1"/>
    </source>
</evidence>
<dbReference type="CDD" id="cd13973">
    <property type="entry name" value="PK_MviN-like"/>
    <property type="match status" value="1"/>
</dbReference>
<dbReference type="Proteomes" id="UP000225548">
    <property type="component" value="Unassembled WGS sequence"/>
</dbReference>
<reference evidence="3 4" key="1">
    <citation type="submission" date="2017-10" db="EMBL/GenBank/DDBJ databases">
        <title>Sequencing the genomes of 1000 actinobacteria strains.</title>
        <authorList>
            <person name="Klenk H.-P."/>
        </authorList>
    </citation>
    <scope>NUCLEOTIDE SEQUENCE [LARGE SCALE GENOMIC DNA]</scope>
    <source>
        <strain evidence="3 4">DSM 18966</strain>
    </source>
</reference>
<feature type="transmembrane region" description="Helical" evidence="2">
    <location>
        <begin position="416"/>
        <end position="437"/>
    </location>
</feature>
<dbReference type="EMBL" id="PDJG01000001">
    <property type="protein sequence ID" value="PFG34724.1"/>
    <property type="molecule type" value="Genomic_DNA"/>
</dbReference>
<dbReference type="Gene3D" id="1.10.510.10">
    <property type="entry name" value="Transferase(Phosphotransferase) domain 1"/>
    <property type="match status" value="1"/>
</dbReference>
<dbReference type="InterPro" id="IPR011009">
    <property type="entry name" value="Kinase-like_dom_sf"/>
</dbReference>
<sequence length="625" mass="64333">MDSVERGTLVVARYRLEDQIASDLEGVRAWEAVDQILDRAVRVSLIEGDEAALTLDAARRAALVADSRLTRVLDVLHDSSRSFVVTEPHVGRSLADLVAEGPLTAAQARAIVGNAARALEAARRRGVHHGALRPSAIRVYRGNVRVTGLGLDGALTGPAPSGDEASRQDTVALVALLHYALTGILPAAGLRVAALHPGAPLPAGLQSAGAPLSAPRDVVAGVPNDLDTLCVVTLGPNDDGPHTPGQLVQELEPWDEDDVPQNADDEVVPEVPGPPPAPGVQRQSVRSTFGSSPLAGSSMPGTPPPAGPFRRPTTGRIPRVSGSPVVRTSLSATGAATAMQPSAGSPGSMPPSFSPSDGPVGAGQGSVTATQIAPAASYDRLDNLAEQPSNGGGQGAIDRTYESMVATKDRAKHYRFNPTTVILVAMLALVIFGGIWAKNALGDGLGPAIVASDSRDDAADEPSSEATEPGAEPTTAAPTTEPVVVPVIASGAQLDPLGDNNEHPELQGAAIDGDSTSSWYTRSFNSSQFGGYKTGIGYAVTLTAPADVSTVFLTTNSSGGNVEVRATDPSTPTEGEVLASGPLAPETVLTLSTTVTTQTIVLWFTDLPAMPSGKYRVELFEIALS</sequence>
<keyword evidence="2" id="KW-1133">Transmembrane helix</keyword>
<evidence type="ECO:0008006" key="5">
    <source>
        <dbReference type="Google" id="ProtNLM"/>
    </source>
</evidence>
<organism evidence="3 4">
    <name type="scientific">Sanguibacter antarcticus</name>
    <dbReference type="NCBI Taxonomy" id="372484"/>
    <lineage>
        <taxon>Bacteria</taxon>
        <taxon>Bacillati</taxon>
        <taxon>Actinomycetota</taxon>
        <taxon>Actinomycetes</taxon>
        <taxon>Micrococcales</taxon>
        <taxon>Sanguibacteraceae</taxon>
        <taxon>Sanguibacter</taxon>
    </lineage>
</organism>
<gene>
    <name evidence="3" type="ORF">ATL42_2644</name>
</gene>
<protein>
    <recommendedName>
        <fullName evidence="5">Protein kinase domain-containing protein</fullName>
    </recommendedName>
</protein>
<evidence type="ECO:0000256" key="2">
    <source>
        <dbReference type="SAM" id="Phobius"/>
    </source>
</evidence>
<keyword evidence="4" id="KW-1185">Reference proteome</keyword>
<dbReference type="SUPFAM" id="SSF56112">
    <property type="entry name" value="Protein kinase-like (PK-like)"/>
    <property type="match status" value="1"/>
</dbReference>
<dbReference type="RefSeq" id="WP_098455716.1">
    <property type="nucleotide sequence ID" value="NZ_PDJG01000001.1"/>
</dbReference>
<feature type="compositionally biased region" description="Acidic residues" evidence="1">
    <location>
        <begin position="256"/>
        <end position="268"/>
    </location>
</feature>
<feature type="compositionally biased region" description="Polar residues" evidence="1">
    <location>
        <begin position="281"/>
        <end position="295"/>
    </location>
</feature>
<feature type="region of interest" description="Disordered" evidence="1">
    <location>
        <begin position="452"/>
        <end position="481"/>
    </location>
</feature>
<feature type="region of interest" description="Disordered" evidence="1">
    <location>
        <begin position="493"/>
        <end position="512"/>
    </location>
</feature>
<keyword evidence="2" id="KW-0472">Membrane</keyword>
<accession>A0A2A9E786</accession>
<name>A0A2A9E786_9MICO</name>
<feature type="region of interest" description="Disordered" evidence="1">
    <location>
        <begin position="256"/>
        <end position="366"/>
    </location>
</feature>
<dbReference type="Gene3D" id="3.30.200.20">
    <property type="entry name" value="Phosphorylase Kinase, domain 1"/>
    <property type="match status" value="1"/>
</dbReference>
<comment type="caution">
    <text evidence="3">The sequence shown here is derived from an EMBL/GenBank/DDBJ whole genome shotgun (WGS) entry which is preliminary data.</text>
</comment>
<keyword evidence="2" id="KW-0812">Transmembrane</keyword>
<dbReference type="AlphaFoldDB" id="A0A2A9E786"/>
<evidence type="ECO:0000256" key="1">
    <source>
        <dbReference type="SAM" id="MobiDB-lite"/>
    </source>
</evidence>
<evidence type="ECO:0000313" key="4">
    <source>
        <dbReference type="Proteomes" id="UP000225548"/>
    </source>
</evidence>
<dbReference type="OrthoDB" id="9786339at2"/>
<proteinExistence type="predicted"/>
<feature type="compositionally biased region" description="Low complexity" evidence="1">
    <location>
        <begin position="465"/>
        <end position="481"/>
    </location>
</feature>